<dbReference type="InterPro" id="IPR028271">
    <property type="entry name" value="RAMAC"/>
</dbReference>
<dbReference type="Pfam" id="PF15320">
    <property type="entry name" value="RAM"/>
    <property type="match status" value="1"/>
</dbReference>
<evidence type="ECO:0000313" key="5">
    <source>
        <dbReference type="EMBL" id="CAI9563801.1"/>
    </source>
</evidence>
<evidence type="ECO:0000256" key="4">
    <source>
        <dbReference type="SAM" id="MobiDB-lite"/>
    </source>
</evidence>
<evidence type="ECO:0000256" key="1">
    <source>
        <dbReference type="ARBA" id="ARBA00004123"/>
    </source>
</evidence>
<organism evidence="5 6">
    <name type="scientific">Staurois parvus</name>
    <dbReference type="NCBI Taxonomy" id="386267"/>
    <lineage>
        <taxon>Eukaryota</taxon>
        <taxon>Metazoa</taxon>
        <taxon>Chordata</taxon>
        <taxon>Craniata</taxon>
        <taxon>Vertebrata</taxon>
        <taxon>Euteleostomi</taxon>
        <taxon>Amphibia</taxon>
        <taxon>Batrachia</taxon>
        <taxon>Anura</taxon>
        <taxon>Neobatrachia</taxon>
        <taxon>Ranoidea</taxon>
        <taxon>Ranidae</taxon>
        <taxon>Staurois</taxon>
    </lineage>
</organism>
<dbReference type="Proteomes" id="UP001162483">
    <property type="component" value="Unassembled WGS sequence"/>
</dbReference>
<name>A0ABN9CUE3_9NEOB</name>
<dbReference type="EMBL" id="CATNWA010012653">
    <property type="protein sequence ID" value="CAI9563801.1"/>
    <property type="molecule type" value="Genomic_DNA"/>
</dbReference>
<comment type="similarity">
    <text evidence="3">Belongs to the RAM family.</text>
</comment>
<gene>
    <name evidence="5" type="ORF">SPARVUS_LOCUS5805237</name>
</gene>
<dbReference type="PANTHER" id="PTHR48168:SF1">
    <property type="entry name" value="RNA GUANINE-N7 METHYLTRANSFERASE ACTIVATING SUBUNIT-RELATED"/>
    <property type="match status" value="1"/>
</dbReference>
<comment type="subcellular location">
    <subcellularLocation>
        <location evidence="1">Nucleus</location>
    </subcellularLocation>
</comment>
<sequence>MTDTSDVKKMYEDMFADRFTERDEEYQEYVKAPESQPPPCRRMVGGAPKKPG</sequence>
<dbReference type="PANTHER" id="PTHR48168">
    <property type="entry name" value="RNA GUANINE-7 METHYLTRANSFERASE-ACTIVATING SUBUNIT-LIKE (PSEUDOGENE)-RELATED"/>
    <property type="match status" value="1"/>
</dbReference>
<keyword evidence="6" id="KW-1185">Reference proteome</keyword>
<feature type="region of interest" description="Disordered" evidence="4">
    <location>
        <begin position="29"/>
        <end position="52"/>
    </location>
</feature>
<keyword evidence="2" id="KW-0539">Nucleus</keyword>
<comment type="caution">
    <text evidence="5">The sequence shown here is derived from an EMBL/GenBank/DDBJ whole genome shotgun (WGS) entry which is preliminary data.</text>
</comment>
<evidence type="ECO:0000256" key="2">
    <source>
        <dbReference type="ARBA" id="ARBA00023242"/>
    </source>
</evidence>
<reference evidence="5" key="1">
    <citation type="submission" date="2023-05" db="EMBL/GenBank/DDBJ databases">
        <authorList>
            <person name="Stuckert A."/>
        </authorList>
    </citation>
    <scope>NUCLEOTIDE SEQUENCE</scope>
</reference>
<protein>
    <submittedName>
        <fullName evidence="5">Uncharacterized protein</fullName>
    </submittedName>
</protein>
<accession>A0ABN9CUE3</accession>
<evidence type="ECO:0000313" key="6">
    <source>
        <dbReference type="Proteomes" id="UP001162483"/>
    </source>
</evidence>
<evidence type="ECO:0000256" key="3">
    <source>
        <dbReference type="ARBA" id="ARBA00034716"/>
    </source>
</evidence>
<proteinExistence type="inferred from homology"/>